<dbReference type="EMBL" id="SDIL01000012">
    <property type="protein sequence ID" value="RXK41083.1"/>
    <property type="molecule type" value="Genomic_DNA"/>
</dbReference>
<feature type="compositionally biased region" description="Polar residues" evidence="1">
    <location>
        <begin position="387"/>
        <end position="420"/>
    </location>
</feature>
<dbReference type="InParanoid" id="A0A4Q1BSR6"/>
<evidence type="ECO:0000313" key="4">
    <source>
        <dbReference type="Proteomes" id="UP000289152"/>
    </source>
</evidence>
<accession>A0A4Q1BSR6</accession>
<feature type="region of interest" description="Disordered" evidence="1">
    <location>
        <begin position="323"/>
        <end position="374"/>
    </location>
</feature>
<feature type="transmembrane region" description="Helical" evidence="2">
    <location>
        <begin position="266"/>
        <end position="285"/>
    </location>
</feature>
<dbReference type="Proteomes" id="UP000289152">
    <property type="component" value="Unassembled WGS sequence"/>
</dbReference>
<dbReference type="InterPro" id="IPR018852">
    <property type="entry name" value="DUF2456"/>
</dbReference>
<feature type="compositionally biased region" description="Polar residues" evidence="1">
    <location>
        <begin position="154"/>
        <end position="165"/>
    </location>
</feature>
<feature type="transmembrane region" description="Helical" evidence="2">
    <location>
        <begin position="220"/>
        <end position="246"/>
    </location>
</feature>
<dbReference type="STRING" id="5217.A0A4Q1BSR6"/>
<evidence type="ECO:0000313" key="3">
    <source>
        <dbReference type="EMBL" id="RXK41083.1"/>
    </source>
</evidence>
<evidence type="ECO:0000256" key="1">
    <source>
        <dbReference type="SAM" id="MobiDB-lite"/>
    </source>
</evidence>
<proteinExistence type="predicted"/>
<feature type="region of interest" description="Disordered" evidence="1">
    <location>
        <begin position="473"/>
        <end position="531"/>
    </location>
</feature>
<keyword evidence="4" id="KW-1185">Reference proteome</keyword>
<dbReference type="Pfam" id="PF10445">
    <property type="entry name" value="DUF2456"/>
    <property type="match status" value="1"/>
</dbReference>
<evidence type="ECO:0000256" key="2">
    <source>
        <dbReference type="SAM" id="Phobius"/>
    </source>
</evidence>
<dbReference type="OrthoDB" id="15595at2759"/>
<gene>
    <name evidence="3" type="ORF">M231_01714</name>
</gene>
<comment type="caution">
    <text evidence="3">The sequence shown here is derived from an EMBL/GenBank/DDBJ whole genome shotgun (WGS) entry which is preliminary data.</text>
</comment>
<keyword evidence="2" id="KW-0472">Membrane</keyword>
<dbReference type="AlphaFoldDB" id="A0A4Q1BSR6"/>
<dbReference type="PANTHER" id="PTHR28297">
    <property type="entry name" value="FUNGAL PROTEIN"/>
    <property type="match status" value="1"/>
</dbReference>
<keyword evidence="2" id="KW-1133">Transmembrane helix</keyword>
<keyword evidence="2" id="KW-0812">Transmembrane</keyword>
<name>A0A4Q1BSR6_TREME</name>
<dbReference type="PANTHER" id="PTHR28297:SF1">
    <property type="entry name" value="FUNGAL PROTEIN"/>
    <property type="match status" value="1"/>
</dbReference>
<feature type="compositionally biased region" description="Polar residues" evidence="1">
    <location>
        <begin position="346"/>
        <end position="358"/>
    </location>
</feature>
<reference evidence="3 4" key="1">
    <citation type="submission" date="2016-06" db="EMBL/GenBank/DDBJ databases">
        <title>Evolution of pathogenesis and genome organization in the Tremellales.</title>
        <authorList>
            <person name="Cuomo C."/>
            <person name="Litvintseva A."/>
            <person name="Heitman J."/>
            <person name="Chen Y."/>
            <person name="Sun S."/>
            <person name="Springer D."/>
            <person name="Dromer F."/>
            <person name="Young S."/>
            <person name="Zeng Q."/>
            <person name="Chapman S."/>
            <person name="Gujja S."/>
            <person name="Saif S."/>
            <person name="Birren B."/>
        </authorList>
    </citation>
    <scope>NUCLEOTIDE SEQUENCE [LARGE SCALE GENOMIC DNA]</scope>
    <source>
        <strain evidence="3 4">ATCC 28783</strain>
    </source>
</reference>
<feature type="transmembrane region" description="Helical" evidence="2">
    <location>
        <begin position="17"/>
        <end position="44"/>
    </location>
</feature>
<sequence length="531" mass="57508">MNSIFRPFPLPQTGRQWFYLTVLQGVGAGLIDGGINFAIAYAMYHNQDNIRMWVLKHNTIAGDLGVTPIIQCLASMLITSTLVHTDLHHRAIQPLPFVYPHVESLPDPRKFFKPSQSQSQSQSNDSISKPSNQEKQRPSSGLSTPDTLVEPNSRPATTQLSNSDETSSNLTDIVLNVNNIKKEDGKFRYYFWMLVRFIFEGTEKNMLLHRTSVRTWFGRLFWTAGQGALIGIIFGFPIWCLAIIILGPIYGNGNIGSKWAPQVIKLIYGAVVGWITNPVIATLALGSQADHHLVIVPISSDVENQITDDIHPIPEEDETVQHTIPPTVQTPGGSPKTLRRPILMGSLSSPSKPNSIGMNVTKRSRAASVTSTKPPLCANVSNIPLIQSSLESPSRPRSGTNRTNASIITPPSASVGSMSRATGGRPRGATTSSAISQGSYSYALGGTGGRAKRTARSRAGTFVDQAEGQIPQTAPVGERMDGGNDNLSLEEGGLRSAPVGNSNTRLAGERTPVWNVFSESSREKEATTESS</sequence>
<feature type="compositionally biased region" description="Polar residues" evidence="1">
    <location>
        <begin position="323"/>
        <end position="332"/>
    </location>
</feature>
<protein>
    <submittedName>
        <fullName evidence="3">Uncharacterized protein</fullName>
    </submittedName>
</protein>
<feature type="compositionally biased region" description="Basic and acidic residues" evidence="1">
    <location>
        <begin position="520"/>
        <end position="531"/>
    </location>
</feature>
<feature type="region of interest" description="Disordered" evidence="1">
    <location>
        <begin position="109"/>
        <end position="165"/>
    </location>
</feature>
<organism evidence="3 4">
    <name type="scientific">Tremella mesenterica</name>
    <name type="common">Jelly fungus</name>
    <dbReference type="NCBI Taxonomy" id="5217"/>
    <lineage>
        <taxon>Eukaryota</taxon>
        <taxon>Fungi</taxon>
        <taxon>Dikarya</taxon>
        <taxon>Basidiomycota</taxon>
        <taxon>Agaricomycotina</taxon>
        <taxon>Tremellomycetes</taxon>
        <taxon>Tremellales</taxon>
        <taxon>Tremellaceae</taxon>
        <taxon>Tremella</taxon>
    </lineage>
</organism>
<feature type="compositionally biased region" description="Low complexity" evidence="1">
    <location>
        <begin position="115"/>
        <end position="131"/>
    </location>
</feature>
<feature type="region of interest" description="Disordered" evidence="1">
    <location>
        <begin position="387"/>
        <end position="433"/>
    </location>
</feature>